<comment type="subcellular location">
    <subcellularLocation>
        <location evidence="1">Cell envelope</location>
    </subcellularLocation>
</comment>
<dbReference type="Gene3D" id="3.30.450.40">
    <property type="match status" value="1"/>
</dbReference>
<feature type="transmembrane region" description="Helical" evidence="3">
    <location>
        <begin position="180"/>
        <end position="199"/>
    </location>
</feature>
<keyword evidence="2" id="KW-0175">Coiled coil</keyword>
<accession>A0AAW7XIY6</accession>
<dbReference type="PANTHER" id="PTHR32347:SF23">
    <property type="entry name" value="BLL5650 PROTEIN"/>
    <property type="match status" value="1"/>
</dbReference>
<dbReference type="PANTHER" id="PTHR32347">
    <property type="entry name" value="EFFLUX SYSTEM COMPONENT YKNX-RELATED"/>
    <property type="match status" value="1"/>
</dbReference>
<dbReference type="Gene3D" id="1.10.287.470">
    <property type="entry name" value="Helix hairpin bin"/>
    <property type="match status" value="1"/>
</dbReference>
<reference evidence="4" key="1">
    <citation type="submission" date="2023-07" db="EMBL/GenBank/DDBJ databases">
        <title>Genome content predicts the carbon catabolic preferences of heterotrophic bacteria.</title>
        <authorList>
            <person name="Gralka M."/>
        </authorList>
    </citation>
    <scope>NUCLEOTIDE SEQUENCE</scope>
    <source>
        <strain evidence="4">I2M16</strain>
    </source>
</reference>
<dbReference type="EMBL" id="JAUOPG010000007">
    <property type="protein sequence ID" value="MDO6454229.1"/>
    <property type="molecule type" value="Genomic_DNA"/>
</dbReference>
<gene>
    <name evidence="4" type="ORF">Q4490_11715</name>
</gene>
<dbReference type="GO" id="GO:0030313">
    <property type="term" value="C:cell envelope"/>
    <property type="evidence" value="ECO:0007669"/>
    <property type="project" value="UniProtKB-SubCell"/>
</dbReference>
<evidence type="ECO:0000313" key="5">
    <source>
        <dbReference type="Proteomes" id="UP001169862"/>
    </source>
</evidence>
<keyword evidence="3" id="KW-0812">Transmembrane</keyword>
<sequence length="446" mass="49405">MSAAIDVKREAPVTTDRLAAVLTLQKRLLAAKNRREAEYILVNDTAYLVKARQMLFVYNQQLSSHSSVPDISAQTPYLLWAKKVVQSLSGLFIEQTSPQIVSKEQVNPESFRQEWPSYWPEHGLWVPMVWRGQTLGALLILREGLWKEAEKQLLQHWVASAAPVISQAESKGPSASKKRVYGVVLAALILIGLCWPVHLTVLSDAEVVPKATQLVRAPLDGIIKTVHVEPNQRVEKGQILLTLDDSALYGQLEKSRQALAVIDAEYRRSLQQAMSNPASNAEVPLLAARVKQAQSEVDFLQGELKRVSVIAPQTGVAMISSVNDWLGKPVALGEKIMAVAGSHGEDVELWIPSADNIPLPDGAPIKLYWNVDPSTVMHAQLLHVNYRAEMSPSGVVAYRGRAKLLESNNPPIAGWRGIARIEGEKVSLFFYFFRRPLASLRSWLGV</sequence>
<dbReference type="SUPFAM" id="SSF111369">
    <property type="entry name" value="HlyD-like secretion proteins"/>
    <property type="match status" value="1"/>
</dbReference>
<evidence type="ECO:0000256" key="2">
    <source>
        <dbReference type="ARBA" id="ARBA00023054"/>
    </source>
</evidence>
<dbReference type="Gene3D" id="2.40.50.100">
    <property type="match status" value="1"/>
</dbReference>
<keyword evidence="3" id="KW-1133">Transmembrane helix</keyword>
<dbReference type="RefSeq" id="WP_215150978.1">
    <property type="nucleotide sequence ID" value="NZ_JAHHDZ010000002.1"/>
</dbReference>
<dbReference type="Proteomes" id="UP001169862">
    <property type="component" value="Unassembled WGS sequence"/>
</dbReference>
<proteinExistence type="predicted"/>
<name>A0AAW7XIY6_9GAMM</name>
<evidence type="ECO:0000313" key="4">
    <source>
        <dbReference type="EMBL" id="MDO6454229.1"/>
    </source>
</evidence>
<evidence type="ECO:0000256" key="1">
    <source>
        <dbReference type="ARBA" id="ARBA00004196"/>
    </source>
</evidence>
<dbReference type="InterPro" id="IPR050465">
    <property type="entry name" value="UPF0194_transport"/>
</dbReference>
<keyword evidence="3" id="KW-0472">Membrane</keyword>
<comment type="caution">
    <text evidence="4">The sequence shown here is derived from an EMBL/GenBank/DDBJ whole genome shotgun (WGS) entry which is preliminary data.</text>
</comment>
<dbReference type="AlphaFoldDB" id="A0AAW7XIY6"/>
<evidence type="ECO:0000256" key="3">
    <source>
        <dbReference type="SAM" id="Phobius"/>
    </source>
</evidence>
<organism evidence="4 5">
    <name type="scientific">Neptunomonas phycophila</name>
    <dbReference type="NCBI Taxonomy" id="1572645"/>
    <lineage>
        <taxon>Bacteria</taxon>
        <taxon>Pseudomonadati</taxon>
        <taxon>Pseudomonadota</taxon>
        <taxon>Gammaproteobacteria</taxon>
        <taxon>Oceanospirillales</taxon>
        <taxon>Oceanospirillaceae</taxon>
        <taxon>Neptunomonas</taxon>
    </lineage>
</organism>
<dbReference type="InterPro" id="IPR029016">
    <property type="entry name" value="GAF-like_dom_sf"/>
</dbReference>
<protein>
    <submittedName>
        <fullName evidence="4">Biotin/lipoyl-binding protein</fullName>
    </submittedName>
</protein>